<comment type="caution">
    <text evidence="2">The sequence shown here is derived from an EMBL/GenBank/DDBJ whole genome shotgun (WGS) entry which is preliminary data.</text>
</comment>
<sequence length="277" mass="30867">MPSPDEQFVLDAIAAYEEHEAVVATERAEKTRILREEQENRAAAEQAHQRTIEQRYGPVLTATLANILDADPHGPVLGRLVWSLDRDHHRRLGGRVPDRLVKLKTTLAGIAISAQYSLDTTSINFNGAGIEVVDRASFGELANKIARWKNQDAQEQARKRELGVEASKWREIDLIQVTVGDRDADEIHLKGETYRPVDDGERWTLTYAGETTSTSTRISSADDLARKLSSAISTGMPLRSRHANGWKIWPPNQLPTIEVRTQTRQIRTDSSAATGSI</sequence>
<reference evidence="2 3" key="1">
    <citation type="submission" date="2017-07" db="EMBL/GenBank/DDBJ databases">
        <title>Draft whole genome sequences of clinical Proprionibacteriaceae strains.</title>
        <authorList>
            <person name="Bernier A.-M."/>
            <person name="Bernard K."/>
            <person name="Domingo M.-C."/>
        </authorList>
    </citation>
    <scope>NUCLEOTIDE SEQUENCE [LARGE SCALE GENOMIC DNA]</scope>
    <source>
        <strain evidence="2 3">NML 150081</strain>
    </source>
</reference>
<organism evidence="2 3">
    <name type="scientific">Parenemella sanctibonifatiensis</name>
    <dbReference type="NCBI Taxonomy" id="2016505"/>
    <lineage>
        <taxon>Bacteria</taxon>
        <taxon>Bacillati</taxon>
        <taxon>Actinomycetota</taxon>
        <taxon>Actinomycetes</taxon>
        <taxon>Propionibacteriales</taxon>
        <taxon>Propionibacteriaceae</taxon>
        <taxon>Parenemella</taxon>
    </lineage>
</organism>
<feature type="coiled-coil region" evidence="1">
    <location>
        <begin position="27"/>
        <end position="54"/>
    </location>
</feature>
<name>A0A255EF35_9ACTN</name>
<dbReference type="EMBL" id="NMVJ01000009">
    <property type="protein sequence ID" value="OYN89551.1"/>
    <property type="molecule type" value="Genomic_DNA"/>
</dbReference>
<dbReference type="AlphaFoldDB" id="A0A255EF35"/>
<dbReference type="Proteomes" id="UP000216300">
    <property type="component" value="Unassembled WGS sequence"/>
</dbReference>
<accession>A0A255EF35</accession>
<keyword evidence="3" id="KW-1185">Reference proteome</keyword>
<keyword evidence="1" id="KW-0175">Coiled coil</keyword>
<gene>
    <name evidence="2" type="ORF">CGZ91_11770</name>
</gene>
<proteinExistence type="predicted"/>
<protein>
    <submittedName>
        <fullName evidence="2">Uncharacterized protein</fullName>
    </submittedName>
</protein>
<evidence type="ECO:0000313" key="3">
    <source>
        <dbReference type="Proteomes" id="UP000216300"/>
    </source>
</evidence>
<evidence type="ECO:0000256" key="1">
    <source>
        <dbReference type="SAM" id="Coils"/>
    </source>
</evidence>
<evidence type="ECO:0000313" key="2">
    <source>
        <dbReference type="EMBL" id="OYN89551.1"/>
    </source>
</evidence>